<dbReference type="RefSeq" id="WP_124704627.1">
    <property type="nucleotide sequence ID" value="NZ_BGOW01000014.1"/>
</dbReference>
<proteinExistence type="predicted"/>
<evidence type="ECO:0000313" key="2">
    <source>
        <dbReference type="Proteomes" id="UP000286806"/>
    </source>
</evidence>
<keyword evidence="2" id="KW-1185">Reference proteome</keyword>
<organism evidence="1 2">
    <name type="scientific">Sulfuriferula multivorans</name>
    <dbReference type="NCBI Taxonomy" id="1559896"/>
    <lineage>
        <taxon>Bacteria</taxon>
        <taxon>Pseudomonadati</taxon>
        <taxon>Pseudomonadota</taxon>
        <taxon>Betaproteobacteria</taxon>
        <taxon>Nitrosomonadales</taxon>
        <taxon>Sulfuricellaceae</taxon>
        <taxon>Sulfuriferula</taxon>
    </lineage>
</organism>
<dbReference type="AlphaFoldDB" id="A0A401JE06"/>
<dbReference type="OrthoDB" id="5295983at2"/>
<reference evidence="1 2" key="1">
    <citation type="journal article" date="2019" name="Front. Microbiol.">
        <title>Genomes of Neutrophilic Sulfur-Oxidizing Chemolithoautotrophs Representing 9 Proteobacterial Species From 8 Genera.</title>
        <authorList>
            <person name="Watanabe T."/>
            <person name="Kojima H."/>
            <person name="Umezawa K."/>
            <person name="Hori C."/>
            <person name="Takasuka T.E."/>
            <person name="Kato Y."/>
            <person name="Fukui M."/>
        </authorList>
    </citation>
    <scope>NUCLEOTIDE SEQUENCE [LARGE SCALE GENOMIC DNA]</scope>
    <source>
        <strain evidence="1 2">TTN</strain>
    </source>
</reference>
<dbReference type="Proteomes" id="UP000286806">
    <property type="component" value="Unassembled WGS sequence"/>
</dbReference>
<sequence>MNTDEVRQAVTIDPVWVAELRAQWTALMELAVWGEVKSSRMGAATRMRKRLLDVGEKLRSLAADRDWIPHPREQVKNALGSAFSLKDALLQFERAAQDMDGGNDSAVFGELAVQLHQSLLTRLPELENIWAALLDSQYLDEESDD</sequence>
<name>A0A401JE06_9PROT</name>
<gene>
    <name evidence="1" type="ORF">SFMTTN_1645</name>
</gene>
<accession>A0A401JE06</accession>
<dbReference type="EMBL" id="BGOW01000014">
    <property type="protein sequence ID" value="GBL45834.1"/>
    <property type="molecule type" value="Genomic_DNA"/>
</dbReference>
<evidence type="ECO:0000313" key="1">
    <source>
        <dbReference type="EMBL" id="GBL45834.1"/>
    </source>
</evidence>
<protein>
    <submittedName>
        <fullName evidence="1">Uncharacterized protein</fullName>
    </submittedName>
</protein>
<comment type="caution">
    <text evidence="1">The sequence shown here is derived from an EMBL/GenBank/DDBJ whole genome shotgun (WGS) entry which is preliminary data.</text>
</comment>